<proteinExistence type="predicted"/>
<evidence type="ECO:0000259" key="2">
    <source>
        <dbReference type="Pfam" id="PF13472"/>
    </source>
</evidence>
<feature type="domain" description="SGNH hydrolase-type esterase" evidence="2">
    <location>
        <begin position="216"/>
        <end position="413"/>
    </location>
</feature>
<dbReference type="PANTHER" id="PTHR43784:SF2">
    <property type="entry name" value="GDSL-LIKE LIPASE_ACYLHYDROLASE, PUTATIVE (AFU_ORTHOLOGUE AFUA_2G00820)-RELATED"/>
    <property type="match status" value="1"/>
</dbReference>
<feature type="signal peptide" evidence="1">
    <location>
        <begin position="1"/>
        <end position="31"/>
    </location>
</feature>
<keyword evidence="3" id="KW-0378">Hydrolase</keyword>
<accession>A0ABY4VKZ1</accession>
<reference evidence="3" key="1">
    <citation type="submission" date="2022-06" db="EMBL/GenBank/DDBJ databases">
        <title>Complete genome sequence and characterization of Cupriavidus gilardii QJ1 isolated from contaminating cells.</title>
        <authorList>
            <person name="Qi J."/>
        </authorList>
    </citation>
    <scope>NUCLEOTIDE SEQUENCE</scope>
    <source>
        <strain evidence="3">QJ1</strain>
    </source>
</reference>
<dbReference type="CDD" id="cd01830">
    <property type="entry name" value="XynE_like"/>
    <property type="match status" value="1"/>
</dbReference>
<dbReference type="SUPFAM" id="SSF52266">
    <property type="entry name" value="SGNH hydrolase"/>
    <property type="match status" value="1"/>
</dbReference>
<dbReference type="EMBL" id="CP098735">
    <property type="protein sequence ID" value="USE77897.1"/>
    <property type="molecule type" value="Genomic_DNA"/>
</dbReference>
<evidence type="ECO:0000256" key="1">
    <source>
        <dbReference type="SAM" id="SignalP"/>
    </source>
</evidence>
<evidence type="ECO:0000313" key="3">
    <source>
        <dbReference type="EMBL" id="USE77897.1"/>
    </source>
</evidence>
<sequence length="450" mass="46888">MPTSFSDALRQRWLRACAAVALGTAAFAALAAEASTARWLPTWTASEQPIWQAGELPLPTGVPARLDNQTLRQVARISIGGPRARLVLSNRYGREPVTIGGARLALAAGRNGIDARTDRAATFGGRPSITIPAGGTVTSDAIELPVPPLSRLAVSLHLPEPVRPGGFHWDGRQTAWLARGDAMRDATLPDATSFSGRLLLAAIEVEASHGTAAVVAIGDSITEGNGSTVDANRRWPDGLAERLVPRGLAVLNAGISGGQLLRDGMGESVLARFGRDVLGHTGVRAAIVAIGINDIGWPGSTFAPQTALPEVAKMIEGYRALIRRAHDRGIAVIGATITPFAGALAGTPIRGYDAPPQKEALRQAINAWIRDSGEFDAVADFDAALRDPARPQAMLARYDSGDRLHPGDAGYRRMAEVAAAAVATVATVATAATVATVATIATDATDATDD</sequence>
<dbReference type="PANTHER" id="PTHR43784">
    <property type="entry name" value="GDSL-LIKE LIPASE/ACYLHYDROLASE, PUTATIVE (AFU_ORTHOLOGUE AFUA_2G00820)-RELATED"/>
    <property type="match status" value="1"/>
</dbReference>
<name>A0ABY4VKZ1_9BURK</name>
<dbReference type="GO" id="GO:0016787">
    <property type="term" value="F:hydrolase activity"/>
    <property type="evidence" value="ECO:0007669"/>
    <property type="project" value="UniProtKB-KW"/>
</dbReference>
<dbReference type="Gene3D" id="3.40.50.1110">
    <property type="entry name" value="SGNH hydrolase"/>
    <property type="match status" value="1"/>
</dbReference>
<dbReference type="Proteomes" id="UP001056648">
    <property type="component" value="Chromosome 1"/>
</dbReference>
<organism evidence="3 4">
    <name type="scientific">Cupriavidus gilardii</name>
    <dbReference type="NCBI Taxonomy" id="82541"/>
    <lineage>
        <taxon>Bacteria</taxon>
        <taxon>Pseudomonadati</taxon>
        <taxon>Pseudomonadota</taxon>
        <taxon>Betaproteobacteria</taxon>
        <taxon>Burkholderiales</taxon>
        <taxon>Burkholderiaceae</taxon>
        <taxon>Cupriavidus</taxon>
    </lineage>
</organism>
<dbReference type="InterPro" id="IPR036514">
    <property type="entry name" value="SGNH_hydro_sf"/>
</dbReference>
<keyword evidence="4" id="KW-1185">Reference proteome</keyword>
<keyword evidence="1" id="KW-0732">Signal</keyword>
<dbReference type="InterPro" id="IPR053140">
    <property type="entry name" value="GDSL_Rv0518-like"/>
</dbReference>
<dbReference type="InterPro" id="IPR013830">
    <property type="entry name" value="SGNH_hydro"/>
</dbReference>
<dbReference type="Pfam" id="PF13472">
    <property type="entry name" value="Lipase_GDSL_2"/>
    <property type="match status" value="1"/>
</dbReference>
<dbReference type="RefSeq" id="WP_252252088.1">
    <property type="nucleotide sequence ID" value="NZ_CP098735.1"/>
</dbReference>
<evidence type="ECO:0000313" key="4">
    <source>
        <dbReference type="Proteomes" id="UP001056648"/>
    </source>
</evidence>
<protein>
    <submittedName>
        <fullName evidence="3">SGNH/GDSL hydrolase family protein</fullName>
    </submittedName>
</protein>
<feature type="chain" id="PRO_5047350990" evidence="1">
    <location>
        <begin position="32"/>
        <end position="450"/>
    </location>
</feature>
<gene>
    <name evidence="3" type="ORF">NDR89_02280</name>
</gene>